<evidence type="ECO:0000256" key="5">
    <source>
        <dbReference type="PIRSR" id="PIRSR000190-2"/>
    </source>
</evidence>
<comment type="similarity">
    <text evidence="1">Belongs to the pyridoxamine 5'-phosphate oxidase family.</text>
</comment>
<dbReference type="STRING" id="446468.Ndas_1752"/>
<dbReference type="Pfam" id="PF10590">
    <property type="entry name" value="PNP_phzG_C"/>
    <property type="match status" value="1"/>
</dbReference>
<feature type="binding site" evidence="5">
    <location>
        <position position="186"/>
    </location>
    <ligand>
        <name>FMN</name>
        <dbReference type="ChEBI" id="CHEBI:58210"/>
    </ligand>
</feature>
<accession>D7B5B3</accession>
<gene>
    <name evidence="8" type="ordered locus">Ndas_1752</name>
</gene>
<dbReference type="InterPro" id="IPR012349">
    <property type="entry name" value="Split_barrel_FMN-bd"/>
</dbReference>
<evidence type="ECO:0000256" key="4">
    <source>
        <dbReference type="ARBA" id="ARBA00023002"/>
    </source>
</evidence>
<dbReference type="AlphaFoldDB" id="D7B5B3"/>
<dbReference type="InterPro" id="IPR019576">
    <property type="entry name" value="Pyridoxamine_oxidase_dimer_C"/>
</dbReference>
<dbReference type="KEGG" id="nda:Ndas_1752"/>
<dbReference type="SUPFAM" id="SSF50475">
    <property type="entry name" value="FMN-binding split barrel"/>
    <property type="match status" value="1"/>
</dbReference>
<keyword evidence="2" id="KW-0285">Flavoprotein</keyword>
<dbReference type="eggNOG" id="COG0259">
    <property type="taxonomic scope" value="Bacteria"/>
</dbReference>
<dbReference type="HOGENOM" id="CLU_032263_2_2_11"/>
<dbReference type="EC" id="1.4.3.5" evidence="8"/>
<sequence length="215" mass="24179">MTDTAIAQRRAALRRTGLDADALPDSPLDLFSAWHDDWRATDPHDPAAAVLATTDDRHRPSARWIDLAHVDHGFVLFTAYTSRKSTDLAVHPRAELCFGWLELARQVRVGGVVERLSPLDSDDRFASLPRPVQVLAWSTDQRSPLAGRGSVHERLTEVAGRFEGQEVPRPEFWGGLRLVPDSVEFWQGRSDEVHDRVLYRRPGAGAPWTTEWMSP</sequence>
<evidence type="ECO:0000256" key="2">
    <source>
        <dbReference type="ARBA" id="ARBA00022630"/>
    </source>
</evidence>
<feature type="binding site" evidence="5">
    <location>
        <position position="196"/>
    </location>
    <ligand>
        <name>FMN</name>
        <dbReference type="ChEBI" id="CHEBI:58210"/>
    </ligand>
</feature>
<dbReference type="InterPro" id="IPR011576">
    <property type="entry name" value="Pyridox_Oxase_N"/>
</dbReference>
<comment type="cofactor">
    <cofactor evidence="5">
        <name>FMN</name>
        <dbReference type="ChEBI" id="CHEBI:58210"/>
    </cofactor>
    <text evidence="5">Binds 1 FMN per subunit.</text>
</comment>
<keyword evidence="3 5" id="KW-0288">FMN</keyword>
<dbReference type="Gene3D" id="2.30.110.10">
    <property type="entry name" value="Electron Transport, Fmn-binding Protein, Chain A"/>
    <property type="match status" value="1"/>
</dbReference>
<dbReference type="GeneID" id="91484352"/>
<dbReference type="NCBIfam" id="NF004231">
    <property type="entry name" value="PRK05679.1"/>
    <property type="match status" value="1"/>
</dbReference>
<dbReference type="OrthoDB" id="9780392at2"/>
<evidence type="ECO:0000313" key="9">
    <source>
        <dbReference type="Proteomes" id="UP000002219"/>
    </source>
</evidence>
<feature type="domain" description="Pyridoxamine 5'-phosphate oxidase N-terminal" evidence="6">
    <location>
        <begin position="45"/>
        <end position="151"/>
    </location>
</feature>
<dbReference type="PANTHER" id="PTHR10851">
    <property type="entry name" value="PYRIDOXINE-5-PHOSPHATE OXIDASE"/>
    <property type="match status" value="1"/>
</dbReference>
<dbReference type="Pfam" id="PF01243">
    <property type="entry name" value="PNPOx_N"/>
    <property type="match status" value="1"/>
</dbReference>
<dbReference type="Proteomes" id="UP000002219">
    <property type="component" value="Chromosome 1"/>
</dbReference>
<name>D7B5B3_NOCDD</name>
<feature type="binding site" evidence="5">
    <location>
        <begin position="77"/>
        <end position="78"/>
    </location>
    <ligand>
        <name>FMN</name>
        <dbReference type="ChEBI" id="CHEBI:58210"/>
    </ligand>
</feature>
<dbReference type="EMBL" id="CP002040">
    <property type="protein sequence ID" value="ADH67180.1"/>
    <property type="molecule type" value="Genomic_DNA"/>
</dbReference>
<reference evidence="8 9" key="1">
    <citation type="journal article" date="2010" name="Stand. Genomic Sci.">
        <title>Complete genome sequence of Nocardiopsis dassonvillei type strain (IMRU 509).</title>
        <authorList>
            <person name="Sun H."/>
            <person name="Lapidus A."/>
            <person name="Nolan M."/>
            <person name="Lucas S."/>
            <person name="Del Rio T.G."/>
            <person name="Tice H."/>
            <person name="Cheng J.F."/>
            <person name="Tapia R."/>
            <person name="Han C."/>
            <person name="Goodwin L."/>
            <person name="Pitluck S."/>
            <person name="Pagani I."/>
            <person name="Ivanova N."/>
            <person name="Mavromatis K."/>
            <person name="Mikhailova N."/>
            <person name="Pati A."/>
            <person name="Chen A."/>
            <person name="Palaniappan K."/>
            <person name="Land M."/>
            <person name="Hauser L."/>
            <person name="Chang Y.J."/>
            <person name="Jeffries C.D."/>
            <person name="Djao O.D."/>
            <person name="Rohde M."/>
            <person name="Sikorski J."/>
            <person name="Goker M."/>
            <person name="Woyke T."/>
            <person name="Bristow J."/>
            <person name="Eisen J.A."/>
            <person name="Markowitz V."/>
            <person name="Hugenholtz P."/>
            <person name="Kyrpides N.C."/>
            <person name="Klenk H.P."/>
        </authorList>
    </citation>
    <scope>NUCLEOTIDE SEQUENCE [LARGE SCALE GENOMIC DNA]</scope>
    <source>
        <strain evidence="9">ATCC 23218 / DSM 43111 / CIP 107115 / JCM 7437 / KCTC 9190 / NBRC 14626 / NCTC 10488 / NRRL B-5397 / IMRU 509</strain>
    </source>
</reference>
<protein>
    <submittedName>
        <fullName evidence="8">Pyridoxal 5'-phosphate synthase</fullName>
        <ecNumber evidence="8">1.4.3.5</ecNumber>
    </submittedName>
</protein>
<keyword evidence="4 8" id="KW-0560">Oxidoreductase</keyword>
<evidence type="ECO:0000259" key="7">
    <source>
        <dbReference type="Pfam" id="PF10590"/>
    </source>
</evidence>
<dbReference type="GO" id="GO:0004733">
    <property type="term" value="F:pyridoxamine phosphate oxidase activity"/>
    <property type="evidence" value="ECO:0007669"/>
    <property type="project" value="UniProtKB-EC"/>
</dbReference>
<feature type="binding site" evidence="5">
    <location>
        <position position="84"/>
    </location>
    <ligand>
        <name>FMN</name>
        <dbReference type="ChEBI" id="CHEBI:58210"/>
    </ligand>
</feature>
<dbReference type="InterPro" id="IPR000659">
    <property type="entry name" value="Pyridox_Oxase"/>
</dbReference>
<evidence type="ECO:0000313" key="8">
    <source>
        <dbReference type="EMBL" id="ADH67180.1"/>
    </source>
</evidence>
<dbReference type="PANTHER" id="PTHR10851:SF0">
    <property type="entry name" value="PYRIDOXINE-5'-PHOSPHATE OXIDASE"/>
    <property type="match status" value="1"/>
</dbReference>
<dbReference type="GO" id="GO:0008615">
    <property type="term" value="P:pyridoxine biosynthetic process"/>
    <property type="evidence" value="ECO:0007669"/>
    <property type="project" value="InterPro"/>
</dbReference>
<dbReference type="RefSeq" id="WP_013152787.1">
    <property type="nucleotide sequence ID" value="NC_014210.1"/>
</dbReference>
<feature type="binding site" evidence="5">
    <location>
        <position position="83"/>
    </location>
    <ligand>
        <name>FMN</name>
        <dbReference type="ChEBI" id="CHEBI:58210"/>
    </ligand>
</feature>
<dbReference type="PIRSF" id="PIRSF000190">
    <property type="entry name" value="Pyd_amn-ph_oxd"/>
    <property type="match status" value="1"/>
</dbReference>
<evidence type="ECO:0000256" key="3">
    <source>
        <dbReference type="ARBA" id="ARBA00022643"/>
    </source>
</evidence>
<dbReference type="GO" id="GO:0010181">
    <property type="term" value="F:FMN binding"/>
    <property type="evidence" value="ECO:0007669"/>
    <property type="project" value="InterPro"/>
</dbReference>
<keyword evidence="9" id="KW-1185">Reference proteome</keyword>
<feature type="domain" description="Pyridoxine 5'-phosphate oxidase dimerisation C-terminal" evidence="7">
    <location>
        <begin position="173"/>
        <end position="215"/>
    </location>
</feature>
<proteinExistence type="inferred from homology"/>
<feature type="binding site" evidence="5">
    <location>
        <position position="106"/>
    </location>
    <ligand>
        <name>FMN</name>
        <dbReference type="ChEBI" id="CHEBI:58210"/>
    </ligand>
</feature>
<evidence type="ECO:0000259" key="6">
    <source>
        <dbReference type="Pfam" id="PF01243"/>
    </source>
</evidence>
<organism evidence="8 9">
    <name type="scientific">Nocardiopsis dassonvillei (strain ATCC 23218 / DSM 43111 / CIP 107115 / JCM 7437 / KCTC 9190 / NBRC 14626 / NCTC 10488 / NRRL B-5397 / IMRU 509)</name>
    <name type="common">Actinomadura dassonvillei</name>
    <dbReference type="NCBI Taxonomy" id="446468"/>
    <lineage>
        <taxon>Bacteria</taxon>
        <taxon>Bacillati</taxon>
        <taxon>Actinomycetota</taxon>
        <taxon>Actinomycetes</taxon>
        <taxon>Streptosporangiales</taxon>
        <taxon>Nocardiopsidaceae</taxon>
        <taxon>Nocardiopsis</taxon>
    </lineage>
</organism>
<evidence type="ECO:0000256" key="1">
    <source>
        <dbReference type="ARBA" id="ARBA00007301"/>
    </source>
</evidence>